<dbReference type="Pfam" id="PF10294">
    <property type="entry name" value="Methyltransf_16"/>
    <property type="match status" value="1"/>
</dbReference>
<dbReference type="SUPFAM" id="SSF53335">
    <property type="entry name" value="S-adenosyl-L-methionine-dependent methyltransferases"/>
    <property type="match status" value="1"/>
</dbReference>
<dbReference type="Gene3D" id="3.40.50.150">
    <property type="entry name" value="Vaccinia Virus protein VP39"/>
    <property type="match status" value="1"/>
</dbReference>
<organism evidence="5 6">
    <name type="scientific">Rhizophlyctis rosea</name>
    <dbReference type="NCBI Taxonomy" id="64517"/>
    <lineage>
        <taxon>Eukaryota</taxon>
        <taxon>Fungi</taxon>
        <taxon>Fungi incertae sedis</taxon>
        <taxon>Chytridiomycota</taxon>
        <taxon>Chytridiomycota incertae sedis</taxon>
        <taxon>Chytridiomycetes</taxon>
        <taxon>Rhizophlyctidales</taxon>
        <taxon>Rhizophlyctidaceae</taxon>
        <taxon>Rhizophlyctis</taxon>
    </lineage>
</organism>
<evidence type="ECO:0000313" key="6">
    <source>
        <dbReference type="Proteomes" id="UP001212841"/>
    </source>
</evidence>
<evidence type="ECO:0000313" key="5">
    <source>
        <dbReference type="EMBL" id="KAJ3056808.1"/>
    </source>
</evidence>
<comment type="caution">
    <text evidence="5">The sequence shown here is derived from an EMBL/GenBank/DDBJ whole genome shotgun (WGS) entry which is preliminary data.</text>
</comment>
<dbReference type="GO" id="GO:0005737">
    <property type="term" value="C:cytoplasm"/>
    <property type="evidence" value="ECO:0007669"/>
    <property type="project" value="TreeGrafter"/>
</dbReference>
<dbReference type="Proteomes" id="UP001212841">
    <property type="component" value="Unassembled WGS sequence"/>
</dbReference>
<evidence type="ECO:0000256" key="2">
    <source>
        <dbReference type="ARBA" id="ARBA00022679"/>
    </source>
</evidence>
<dbReference type="PANTHER" id="PTHR14614">
    <property type="entry name" value="HEPATOCELLULAR CARCINOMA-ASSOCIATED ANTIGEN"/>
    <property type="match status" value="1"/>
</dbReference>
<comment type="similarity">
    <text evidence="4">Belongs to the methyltransferase superfamily. METTL23 family.</text>
</comment>
<proteinExistence type="inferred from homology"/>
<keyword evidence="1" id="KW-0489">Methyltransferase</keyword>
<dbReference type="GO" id="GO:0032259">
    <property type="term" value="P:methylation"/>
    <property type="evidence" value="ECO:0007669"/>
    <property type="project" value="UniProtKB-KW"/>
</dbReference>
<evidence type="ECO:0000256" key="3">
    <source>
        <dbReference type="ARBA" id="ARBA00022691"/>
    </source>
</evidence>
<keyword evidence="3" id="KW-0949">S-adenosyl-L-methionine</keyword>
<dbReference type="InterPro" id="IPR029063">
    <property type="entry name" value="SAM-dependent_MTases_sf"/>
</dbReference>
<gene>
    <name evidence="5" type="ORF">HK097_004072</name>
</gene>
<dbReference type="InterPro" id="IPR019410">
    <property type="entry name" value="Methyltransf_16"/>
</dbReference>
<dbReference type="GO" id="GO:0005634">
    <property type="term" value="C:nucleus"/>
    <property type="evidence" value="ECO:0007669"/>
    <property type="project" value="TreeGrafter"/>
</dbReference>
<dbReference type="GO" id="GO:0008168">
    <property type="term" value="F:methyltransferase activity"/>
    <property type="evidence" value="ECO:0007669"/>
    <property type="project" value="UniProtKB-KW"/>
</dbReference>
<dbReference type="CDD" id="cd02440">
    <property type="entry name" value="AdoMet_MTases"/>
    <property type="match status" value="1"/>
</dbReference>
<keyword evidence="6" id="KW-1185">Reference proteome</keyword>
<evidence type="ECO:0000256" key="4">
    <source>
        <dbReference type="ARBA" id="ARBA00043988"/>
    </source>
</evidence>
<dbReference type="EMBL" id="JADGJD010000020">
    <property type="protein sequence ID" value="KAJ3056808.1"/>
    <property type="molecule type" value="Genomic_DNA"/>
</dbReference>
<keyword evidence="2" id="KW-0808">Transferase</keyword>
<reference evidence="5" key="1">
    <citation type="submission" date="2020-05" db="EMBL/GenBank/DDBJ databases">
        <title>Phylogenomic resolution of chytrid fungi.</title>
        <authorList>
            <person name="Stajich J.E."/>
            <person name="Amses K."/>
            <person name="Simmons R."/>
            <person name="Seto K."/>
            <person name="Myers J."/>
            <person name="Bonds A."/>
            <person name="Quandt C.A."/>
            <person name="Barry K."/>
            <person name="Liu P."/>
            <person name="Grigoriev I."/>
            <person name="Longcore J.E."/>
            <person name="James T.Y."/>
        </authorList>
    </citation>
    <scope>NUCLEOTIDE SEQUENCE</scope>
    <source>
        <strain evidence="5">JEL0318</strain>
    </source>
</reference>
<name>A0AAD5SL59_9FUNG</name>
<accession>A0AAD5SL59</accession>
<protein>
    <submittedName>
        <fullName evidence="5">Uncharacterized protein</fullName>
    </submittedName>
</protein>
<dbReference type="PANTHER" id="PTHR14614:SF164">
    <property type="entry name" value="HISTONE-ARGININE METHYLTRANSFERASE METTL23"/>
    <property type="match status" value="1"/>
</dbReference>
<dbReference type="AlphaFoldDB" id="A0AAD5SL59"/>
<evidence type="ECO:0000256" key="1">
    <source>
        <dbReference type="ARBA" id="ARBA00022603"/>
    </source>
</evidence>
<sequence>MNSAVDTSASATANCDDFESDFNPIHLATLSTPPRRLTPGAALLLLQQIRIVFERYVTGDPLRSNLNGNADAALKQMQRVCSPWLIRLLDRSSEWEENEETEQVVGVLSDLMAQLCGRTATAKVIRTWRFKSTELVIQEPSFSEADIGFQTWGAGVLLAQLIDEGAVNVKDKVVLELGSGTGVTGLLCAKAGAKLTILTDYHPAVLENAKENIVRNQLSSEAQVHALDWRWVASSSPTAVTSEDQFPHPPRSFELIIAADCIFEAEHAKLVPMVVDRYLSLTPKSEFIVVLPLRERWKVEFADFESNMLQRFRLEEKKHLNREEDPNMDYIMLIYRR</sequence>